<keyword evidence="2" id="KW-0479">Metal-binding</keyword>
<organism evidence="9 10">
    <name type="scientific">Aphis craccivora</name>
    <name type="common">Cowpea aphid</name>
    <dbReference type="NCBI Taxonomy" id="307492"/>
    <lineage>
        <taxon>Eukaryota</taxon>
        <taxon>Metazoa</taxon>
        <taxon>Ecdysozoa</taxon>
        <taxon>Arthropoda</taxon>
        <taxon>Hexapoda</taxon>
        <taxon>Insecta</taxon>
        <taxon>Pterygota</taxon>
        <taxon>Neoptera</taxon>
        <taxon>Paraneoptera</taxon>
        <taxon>Hemiptera</taxon>
        <taxon>Sternorrhyncha</taxon>
        <taxon>Aphidomorpha</taxon>
        <taxon>Aphidoidea</taxon>
        <taxon>Aphididae</taxon>
        <taxon>Aphidini</taxon>
        <taxon>Aphis</taxon>
        <taxon>Aphis</taxon>
    </lineage>
</organism>
<proteinExistence type="predicted"/>
<dbReference type="PANTHER" id="PTHR24394:SF29">
    <property type="entry name" value="MYONEURIN"/>
    <property type="match status" value="1"/>
</dbReference>
<protein>
    <submittedName>
        <fullName evidence="9">Zinc finger protein 239-like</fullName>
    </submittedName>
</protein>
<keyword evidence="10" id="KW-1185">Reference proteome</keyword>
<feature type="domain" description="C2H2-type" evidence="8">
    <location>
        <begin position="13"/>
        <end position="40"/>
    </location>
</feature>
<evidence type="ECO:0000256" key="3">
    <source>
        <dbReference type="ARBA" id="ARBA00022737"/>
    </source>
</evidence>
<dbReference type="GO" id="GO:0000981">
    <property type="term" value="F:DNA-binding transcription factor activity, RNA polymerase II-specific"/>
    <property type="evidence" value="ECO:0007669"/>
    <property type="project" value="TreeGrafter"/>
</dbReference>
<feature type="non-terminal residue" evidence="9">
    <location>
        <position position="48"/>
    </location>
</feature>
<dbReference type="EMBL" id="VUJU01015141">
    <property type="protein sequence ID" value="KAF0696686.1"/>
    <property type="molecule type" value="Genomic_DNA"/>
</dbReference>
<dbReference type="Gene3D" id="3.30.160.60">
    <property type="entry name" value="Classic Zinc Finger"/>
    <property type="match status" value="2"/>
</dbReference>
<dbReference type="PANTHER" id="PTHR24394">
    <property type="entry name" value="ZINC FINGER PROTEIN"/>
    <property type="match status" value="1"/>
</dbReference>
<keyword evidence="4 7" id="KW-0863">Zinc-finger</keyword>
<evidence type="ECO:0000259" key="8">
    <source>
        <dbReference type="PROSITE" id="PS50157"/>
    </source>
</evidence>
<dbReference type="AlphaFoldDB" id="A0A6G0VL97"/>
<keyword evidence="6" id="KW-0539">Nucleus</keyword>
<sequence length="48" mass="5824">MEHQKIYTEENPYQCDVCDKLFTQNTHLKVHRRIHTGEKPYQCDVCDK</sequence>
<evidence type="ECO:0000256" key="2">
    <source>
        <dbReference type="ARBA" id="ARBA00022723"/>
    </source>
</evidence>
<dbReference type="GO" id="GO:0005634">
    <property type="term" value="C:nucleus"/>
    <property type="evidence" value="ECO:0007669"/>
    <property type="project" value="UniProtKB-SubCell"/>
</dbReference>
<reference evidence="9 10" key="1">
    <citation type="submission" date="2019-08" db="EMBL/GenBank/DDBJ databases">
        <title>Whole genome of Aphis craccivora.</title>
        <authorList>
            <person name="Voronova N.V."/>
            <person name="Shulinski R.S."/>
            <person name="Bandarenka Y.V."/>
            <person name="Zhorov D.G."/>
            <person name="Warner D."/>
        </authorList>
    </citation>
    <scope>NUCLEOTIDE SEQUENCE [LARGE SCALE GENOMIC DNA]</scope>
    <source>
        <strain evidence="9">180601</strain>
        <tissue evidence="9">Whole Body</tissue>
    </source>
</reference>
<evidence type="ECO:0000256" key="6">
    <source>
        <dbReference type="ARBA" id="ARBA00023242"/>
    </source>
</evidence>
<evidence type="ECO:0000256" key="1">
    <source>
        <dbReference type="ARBA" id="ARBA00004123"/>
    </source>
</evidence>
<dbReference type="GO" id="GO:0008270">
    <property type="term" value="F:zinc ion binding"/>
    <property type="evidence" value="ECO:0007669"/>
    <property type="project" value="UniProtKB-KW"/>
</dbReference>
<dbReference type="FunFam" id="3.30.160.60:FF:001498">
    <property type="entry name" value="Zinc finger protein 404"/>
    <property type="match status" value="1"/>
</dbReference>
<comment type="subcellular location">
    <subcellularLocation>
        <location evidence="1">Nucleus</location>
    </subcellularLocation>
</comment>
<accession>A0A6G0VL97</accession>
<dbReference type="Pfam" id="PF00096">
    <property type="entry name" value="zf-C2H2"/>
    <property type="match status" value="1"/>
</dbReference>
<keyword evidence="3" id="KW-0677">Repeat</keyword>
<dbReference type="SUPFAM" id="SSF57667">
    <property type="entry name" value="beta-beta-alpha zinc fingers"/>
    <property type="match status" value="1"/>
</dbReference>
<dbReference type="Proteomes" id="UP000478052">
    <property type="component" value="Unassembled WGS sequence"/>
</dbReference>
<keyword evidence="5" id="KW-0862">Zinc</keyword>
<name>A0A6G0VL97_APHCR</name>
<evidence type="ECO:0000313" key="10">
    <source>
        <dbReference type="Proteomes" id="UP000478052"/>
    </source>
</evidence>
<dbReference type="InterPro" id="IPR013087">
    <property type="entry name" value="Znf_C2H2_type"/>
</dbReference>
<dbReference type="OrthoDB" id="5945507at2759"/>
<dbReference type="SMART" id="SM00355">
    <property type="entry name" value="ZnF_C2H2"/>
    <property type="match status" value="1"/>
</dbReference>
<evidence type="ECO:0000256" key="4">
    <source>
        <dbReference type="ARBA" id="ARBA00022771"/>
    </source>
</evidence>
<dbReference type="PROSITE" id="PS00028">
    <property type="entry name" value="ZINC_FINGER_C2H2_1"/>
    <property type="match status" value="1"/>
</dbReference>
<gene>
    <name evidence="9" type="ORF">FWK35_00038455</name>
</gene>
<evidence type="ECO:0000256" key="7">
    <source>
        <dbReference type="PROSITE-ProRule" id="PRU00042"/>
    </source>
</evidence>
<dbReference type="PROSITE" id="PS50157">
    <property type="entry name" value="ZINC_FINGER_C2H2_2"/>
    <property type="match status" value="1"/>
</dbReference>
<evidence type="ECO:0000256" key="5">
    <source>
        <dbReference type="ARBA" id="ARBA00022833"/>
    </source>
</evidence>
<evidence type="ECO:0000313" key="9">
    <source>
        <dbReference type="EMBL" id="KAF0696686.1"/>
    </source>
</evidence>
<dbReference type="InterPro" id="IPR036236">
    <property type="entry name" value="Znf_C2H2_sf"/>
</dbReference>
<comment type="caution">
    <text evidence="9">The sequence shown here is derived from an EMBL/GenBank/DDBJ whole genome shotgun (WGS) entry which is preliminary data.</text>
</comment>